<sequence>MNDYQYYFFDLDDTLCNYKSAKEKANIRINRQLMNYGIDIHLFKEKYISNEVKLMNSFLEGKLNKLEYRTRRYSDILNFFGVNNVDEKAKEFNLIFMEEGNIKIKIFDDVIPFMKKIKKAKKKIAIITNGPTDGQMSKLKVTGLLNYIDHIYISEEVGAAKPSKVIFNFAMHDLGALPEESVMFGDNIKEDIFGAKSVGMSAILVNRFNKNINYNNQIKNFFELDNI</sequence>
<dbReference type="Proteomes" id="UP000758611">
    <property type="component" value="Unassembled WGS sequence"/>
</dbReference>
<evidence type="ECO:0000256" key="3">
    <source>
        <dbReference type="ARBA" id="ARBA00022842"/>
    </source>
</evidence>
<evidence type="ECO:0000256" key="1">
    <source>
        <dbReference type="ARBA" id="ARBA00001946"/>
    </source>
</evidence>
<protein>
    <submittedName>
        <fullName evidence="4">HAD family hydrolase</fullName>
    </submittedName>
</protein>
<evidence type="ECO:0000256" key="2">
    <source>
        <dbReference type="ARBA" id="ARBA00022801"/>
    </source>
</evidence>
<dbReference type="EMBL" id="JABZRE010000017">
    <property type="protein sequence ID" value="MBF1307169.1"/>
    <property type="molecule type" value="Genomic_DNA"/>
</dbReference>
<evidence type="ECO:0000313" key="4">
    <source>
        <dbReference type="EMBL" id="MBF1307169.1"/>
    </source>
</evidence>
<dbReference type="InterPro" id="IPR036412">
    <property type="entry name" value="HAD-like_sf"/>
</dbReference>
<dbReference type="SFLD" id="SFLDG01129">
    <property type="entry name" value="C1.5:_HAD__Beta-PGM__Phosphata"/>
    <property type="match status" value="1"/>
</dbReference>
<evidence type="ECO:0000313" key="5">
    <source>
        <dbReference type="Proteomes" id="UP000758611"/>
    </source>
</evidence>
<dbReference type="InterPro" id="IPR051400">
    <property type="entry name" value="HAD-like_hydrolase"/>
</dbReference>
<dbReference type="Gene3D" id="1.10.150.520">
    <property type="match status" value="1"/>
</dbReference>
<comment type="cofactor">
    <cofactor evidence="1">
        <name>Mg(2+)</name>
        <dbReference type="ChEBI" id="CHEBI:18420"/>
    </cofactor>
</comment>
<dbReference type="Pfam" id="PF00702">
    <property type="entry name" value="Hydrolase"/>
    <property type="match status" value="1"/>
</dbReference>
<reference evidence="4" key="1">
    <citation type="submission" date="2020-04" db="EMBL/GenBank/DDBJ databases">
        <title>Deep metagenomics examines the oral microbiome during advanced dental caries in children, revealing novel taxa and co-occurrences with host molecules.</title>
        <authorList>
            <person name="Baker J.L."/>
            <person name="Morton J.T."/>
            <person name="Dinis M."/>
            <person name="Alvarez R."/>
            <person name="Tran N.C."/>
            <person name="Knight R."/>
            <person name="Edlund A."/>
        </authorList>
    </citation>
    <scope>NUCLEOTIDE SEQUENCE</scope>
    <source>
        <strain evidence="4">JCVI_23_bin.11</strain>
    </source>
</reference>
<gene>
    <name evidence="4" type="ORF">HXM94_05285</name>
</gene>
<dbReference type="AlphaFoldDB" id="A0A930DZU8"/>
<dbReference type="SFLD" id="SFLDS00003">
    <property type="entry name" value="Haloacid_Dehalogenase"/>
    <property type="match status" value="1"/>
</dbReference>
<organism evidence="4 5">
    <name type="scientific">Parvimonas micra</name>
    <dbReference type="NCBI Taxonomy" id="33033"/>
    <lineage>
        <taxon>Bacteria</taxon>
        <taxon>Bacillati</taxon>
        <taxon>Bacillota</taxon>
        <taxon>Tissierellia</taxon>
        <taxon>Tissierellales</taxon>
        <taxon>Peptoniphilaceae</taxon>
        <taxon>Parvimonas</taxon>
    </lineage>
</organism>
<dbReference type="Gene3D" id="3.40.50.1000">
    <property type="entry name" value="HAD superfamily/HAD-like"/>
    <property type="match status" value="1"/>
</dbReference>
<dbReference type="RefSeq" id="WP_278477880.1">
    <property type="nucleotide sequence ID" value="NZ_JABZRE010000017.1"/>
</dbReference>
<dbReference type="PRINTS" id="PR00413">
    <property type="entry name" value="HADHALOGNASE"/>
</dbReference>
<dbReference type="InterPro" id="IPR023214">
    <property type="entry name" value="HAD_sf"/>
</dbReference>
<accession>A0A930DZU8</accession>
<dbReference type="InterPro" id="IPR006439">
    <property type="entry name" value="HAD-SF_hydro_IA"/>
</dbReference>
<dbReference type="NCBIfam" id="TIGR01549">
    <property type="entry name" value="HAD-SF-IA-v1"/>
    <property type="match status" value="1"/>
</dbReference>
<dbReference type="SUPFAM" id="SSF56784">
    <property type="entry name" value="HAD-like"/>
    <property type="match status" value="1"/>
</dbReference>
<comment type="caution">
    <text evidence="4">The sequence shown here is derived from an EMBL/GenBank/DDBJ whole genome shotgun (WGS) entry which is preliminary data.</text>
</comment>
<keyword evidence="3" id="KW-0460">Magnesium</keyword>
<dbReference type="GO" id="GO:0044281">
    <property type="term" value="P:small molecule metabolic process"/>
    <property type="evidence" value="ECO:0007669"/>
    <property type="project" value="UniProtKB-ARBA"/>
</dbReference>
<proteinExistence type="predicted"/>
<name>A0A930DZU8_9FIRM</name>
<keyword evidence="2 4" id="KW-0378">Hydrolase</keyword>
<dbReference type="GO" id="GO:0016787">
    <property type="term" value="F:hydrolase activity"/>
    <property type="evidence" value="ECO:0007669"/>
    <property type="project" value="UniProtKB-KW"/>
</dbReference>
<dbReference type="PANTHER" id="PTHR46470">
    <property type="entry name" value="N-ACYLNEURAMINATE-9-PHOSPHATASE"/>
    <property type="match status" value="1"/>
</dbReference>